<organism evidence="2 3">
    <name type="scientific">Mycolicibacterium litorale</name>
    <dbReference type="NCBI Taxonomy" id="758802"/>
    <lineage>
        <taxon>Bacteria</taxon>
        <taxon>Bacillati</taxon>
        <taxon>Actinomycetota</taxon>
        <taxon>Actinomycetes</taxon>
        <taxon>Mycobacteriales</taxon>
        <taxon>Mycobacteriaceae</taxon>
        <taxon>Mycolicibacterium</taxon>
    </lineage>
</organism>
<proteinExistence type="predicted"/>
<dbReference type="AlphaFoldDB" id="A0A6S6P5H7"/>
<sequence>MRIGTSTATTISTIALACTAVLFAPTATALPNCVNTSQRTTQCETGGSTQIVTTPPDINYGFPWWGFGIFPFGI</sequence>
<dbReference type="RefSeq" id="WP_185292856.1">
    <property type="nucleotide sequence ID" value="NZ_AP023287.1"/>
</dbReference>
<dbReference type="Proteomes" id="UP000515734">
    <property type="component" value="Chromosome"/>
</dbReference>
<dbReference type="PROSITE" id="PS51257">
    <property type="entry name" value="PROKAR_LIPOPROTEIN"/>
    <property type="match status" value="1"/>
</dbReference>
<name>A0A6S6P5H7_9MYCO</name>
<gene>
    <name evidence="2" type="ORF">NIIDNTM18_43910</name>
</gene>
<keyword evidence="1" id="KW-0732">Signal</keyword>
<protein>
    <submittedName>
        <fullName evidence="2">Uncharacterized protein</fullName>
    </submittedName>
</protein>
<reference evidence="2 3" key="1">
    <citation type="submission" date="2020-07" db="EMBL/GenBank/DDBJ databases">
        <title>Complete genome sequence of Mycolicibacterium litorale like strain isolated from cardiac implantable electronic device infection.</title>
        <authorList>
            <person name="Fukano H."/>
            <person name="Miyama H."/>
            <person name="Hoshino Y."/>
        </authorList>
    </citation>
    <scope>NUCLEOTIDE SEQUENCE [LARGE SCALE GENOMIC DNA]</scope>
    <source>
        <strain evidence="2 3">NIIDNTM18</strain>
    </source>
</reference>
<accession>A0A6S6P5H7</accession>
<evidence type="ECO:0000256" key="1">
    <source>
        <dbReference type="SAM" id="SignalP"/>
    </source>
</evidence>
<evidence type="ECO:0000313" key="2">
    <source>
        <dbReference type="EMBL" id="BCI55113.1"/>
    </source>
</evidence>
<dbReference type="EMBL" id="AP023287">
    <property type="protein sequence ID" value="BCI55113.1"/>
    <property type="molecule type" value="Genomic_DNA"/>
</dbReference>
<feature type="signal peptide" evidence="1">
    <location>
        <begin position="1"/>
        <end position="29"/>
    </location>
</feature>
<feature type="chain" id="PRO_5028035830" evidence="1">
    <location>
        <begin position="30"/>
        <end position="74"/>
    </location>
</feature>
<evidence type="ECO:0000313" key="3">
    <source>
        <dbReference type="Proteomes" id="UP000515734"/>
    </source>
</evidence>